<keyword evidence="1" id="KW-0677">Repeat</keyword>
<dbReference type="STRING" id="1619122.UX73_C0014G0003"/>
<evidence type="ECO:0000313" key="5">
    <source>
        <dbReference type="EMBL" id="KKU50796.1"/>
    </source>
</evidence>
<gene>
    <name evidence="5" type="ORF">UX73_C0014G0003</name>
</gene>
<dbReference type="PROSITE" id="PS51125">
    <property type="entry name" value="NHL"/>
    <property type="match status" value="1"/>
</dbReference>
<dbReference type="InterPro" id="IPR001258">
    <property type="entry name" value="NHL_repeat"/>
</dbReference>
<evidence type="ECO:0000256" key="1">
    <source>
        <dbReference type="ARBA" id="ARBA00022737"/>
    </source>
</evidence>
<dbReference type="AlphaFoldDB" id="A0A0G1R0R9"/>
<dbReference type="Proteomes" id="UP000034873">
    <property type="component" value="Unassembled WGS sequence"/>
</dbReference>
<name>A0A0G1R0R9_UNCKA</name>
<reference evidence="5 6" key="1">
    <citation type="journal article" date="2015" name="Nature">
        <title>rRNA introns, odd ribosomes, and small enigmatic genomes across a large radiation of phyla.</title>
        <authorList>
            <person name="Brown C.T."/>
            <person name="Hug L.A."/>
            <person name="Thomas B.C."/>
            <person name="Sharon I."/>
            <person name="Castelle C.J."/>
            <person name="Singh A."/>
            <person name="Wilkins M.J."/>
            <person name="Williams K.H."/>
            <person name="Banfield J.F."/>
        </authorList>
    </citation>
    <scope>NUCLEOTIDE SEQUENCE [LARGE SCALE GENOMIC DNA]</scope>
</reference>
<dbReference type="SUPFAM" id="SSF101898">
    <property type="entry name" value="NHL repeat"/>
    <property type="match status" value="1"/>
</dbReference>
<dbReference type="Gene3D" id="2.120.10.30">
    <property type="entry name" value="TolB, C-terminal domain"/>
    <property type="match status" value="1"/>
</dbReference>
<evidence type="ECO:0000313" key="6">
    <source>
        <dbReference type="Proteomes" id="UP000034873"/>
    </source>
</evidence>
<accession>A0A0G1R0R9</accession>
<feature type="repeat" description="NHL" evidence="2">
    <location>
        <begin position="465"/>
        <end position="502"/>
    </location>
</feature>
<sequence length="546" mass="58662">MKRTFTTKIQKIVPQTSNESKLFSTVLVIEPENDAVNERKGTLYVVFDLTDTTPVDSLLVTKLANDVMHNAYYQSDNASLLQALELAVVAVKDKLTKLSNTQQAKLNILSAVLWGNVVYLVQYGQGGCFLMRDRDLRPINTATEGSFSIASGVVKDGDVIIIATSVFLQKYSAQQLVSTAAPISSYDLSANAAALIMKFSVDTAFSEAETISFDPAARTLPKVESMSGVKTIPYRMKLSSGPRFAKPLLLLIPVVAALLGFSIFFTMKNNKQKSAPKVESAAGSPAQGRDSEPSIGPAPTFFYDLKLANENVSTSEIAVVGDKLVVSDKIAGAVYVSQIATPKFEAIATAFPGVRSIAEHEDTFVFTDNEGFKAYSLASDKVVAAYEKTGLGESAAYLDFVYDVTGDTITKYTKQGATLSGSVWNTSANLTGAVAIAIDGNIYVLKGTGDLLKFYQGEKVEFAVGGLDKPFVSPVDVVTNSDLKNVYVADAGNKRVVVLDKTGKVTQQIFPAGDVFADIKDVAVSDDETKLFVLSDTKVYEVSLQP</sequence>
<keyword evidence="4" id="KW-0812">Transmembrane</keyword>
<evidence type="ECO:0000256" key="2">
    <source>
        <dbReference type="PROSITE-ProRule" id="PRU00504"/>
    </source>
</evidence>
<keyword evidence="4" id="KW-0472">Membrane</keyword>
<dbReference type="InterPro" id="IPR011042">
    <property type="entry name" value="6-blade_b-propeller_TolB-like"/>
</dbReference>
<comment type="caution">
    <text evidence="5">The sequence shown here is derived from an EMBL/GenBank/DDBJ whole genome shotgun (WGS) entry which is preliminary data.</text>
</comment>
<protein>
    <recommendedName>
        <fullName evidence="7">NHL repeat containing protein</fullName>
    </recommendedName>
</protein>
<keyword evidence="4" id="KW-1133">Transmembrane helix</keyword>
<dbReference type="EMBL" id="LCNH01000014">
    <property type="protein sequence ID" value="KKU50796.1"/>
    <property type="molecule type" value="Genomic_DNA"/>
</dbReference>
<evidence type="ECO:0000256" key="4">
    <source>
        <dbReference type="SAM" id="Phobius"/>
    </source>
</evidence>
<evidence type="ECO:0008006" key="7">
    <source>
        <dbReference type="Google" id="ProtNLM"/>
    </source>
</evidence>
<feature type="transmembrane region" description="Helical" evidence="4">
    <location>
        <begin position="244"/>
        <end position="267"/>
    </location>
</feature>
<evidence type="ECO:0000256" key="3">
    <source>
        <dbReference type="SAM" id="MobiDB-lite"/>
    </source>
</evidence>
<feature type="region of interest" description="Disordered" evidence="3">
    <location>
        <begin position="275"/>
        <end position="295"/>
    </location>
</feature>
<organism evidence="5 6">
    <name type="scientific">candidate division WWE3 bacterium GW2011_GWC1_47_10</name>
    <dbReference type="NCBI Taxonomy" id="1619122"/>
    <lineage>
        <taxon>Bacteria</taxon>
        <taxon>Katanobacteria</taxon>
    </lineage>
</organism>
<proteinExistence type="predicted"/>